<dbReference type="Pfam" id="PF25683">
    <property type="entry name" value="URGCP_GTPase"/>
    <property type="match status" value="1"/>
</dbReference>
<evidence type="ECO:0000259" key="2">
    <source>
        <dbReference type="PROSITE" id="PS50234"/>
    </source>
</evidence>
<evidence type="ECO:0000256" key="1">
    <source>
        <dbReference type="SAM" id="Coils"/>
    </source>
</evidence>
<evidence type="ECO:0000259" key="3">
    <source>
        <dbReference type="PROSITE" id="PS51717"/>
    </source>
</evidence>
<sequence length="2731" mass="325303">MTQSLSKYQKTLELQSIVNDRLNQIISSEYAFQKIVKCFFDGLKKENDKQIAIKWLMQEIPNNNYLIQQKQIFDERVQHLRHRKLQSEDESEQNKKICQQYEKLYYVKYTKNLERLKEYLRQEEFLNICRFPISLNQQNPVFIKLNHYGFKIIDLIIQCRNPSFQLNSITLKNLIFFFSIPDELQIEDKEKIGLYQILGEILCNCWIQFEYHYQKLQQQNQDQTQLQKQLDILKLLQQDSSKLYHSIQQIIKQLLNKNDSSTLHFTDIENLIDKLLPINFDLQIIFYMMCFYCLINFDQYYNQKLAKNNEDKKFKLLNLYLQFRRDSNRQIDVELMIKLEQYQHNQFSKEEQLQKELKQFSFQDLLEKILEENLHTLNKKQHIVNLNLLNQKNAKLLNLLTNICDEKKREVAQLLRTLIQENNLNQIIFKIDQQRQNYLSEELEIILQIVIVYQNRSDINFQLLKSALQQGRSENEKKDIINVSEFESLPFLQQINLLAQFSDDQLKLVPNQDQIVNNLIQKYLNNETLNYIEVLQIIRRLFQQNQALKQFNQKTKLFSQLLHLNNNQIFQLIQDNRLNQVSQQIYINTISILYYLFSNLKEENEKQDFKVSIRNILRFSQIYCFDNFLELFLDIQLNLEQIKNVFNLVYYWQTEQNQQLQYSAEIFYMQDAVLYRNTFVSINYFNNNQLEPTIFEQKLRSDIYPRNLNIQLEEFNISMTLLDKKQQQNLVREWIQDVKDSNNFKKLIPFFFNIIKRGESSKTFLSIINQQIKYNKELSIKYGYFNQKSIFQIFYNNANDELKVMLLKLMSKQYPIPLLYRTPYNAETGELEKLTFNINNFYVFQENFPIINLSLNEKQKKIGKTKLINKIFYQQDKFEIQDSNQLNNQTIDIMYDFEFQGSRNLSVADAHNFIPFDILDDILPMFKLWIIQLDTEKEIEMTIQNLQKLQSFQIKEKVVCFLIRNSSSQDLDENQKELLYSLNIKYKQIIDLSDKDLNKQMEDDEIEQVSQFLYDIINQNSKVYTVNQEQYFKLICQMKCQNFEQTNEIKLSQKLFSDIEKELEKQMKHEQGFYNKNAFPLRSIDYQIKAEKDEYIRIEQSKDDQTKQQKLQRINQNIKELQSQMKSQQPTKIISKFCSLLKKPNYYILYLHFVDIIRKFNEKNTYELQGQNQKLNEEIQELKQERDELKSKDKNKEITVEQMQLRDQKQKLIDEKILDLKQNSKIISKRNIGIELFWREIISQKDQCIKSQIDIDPAKIIKEMISKGEPYEFLDGDQLRIDQSFLIKLISNFKDQGQERILVLSVLGPQSSGKSTILNKIFGCHFWTSVGRCTKGIYLQLLKIHNKEFFNNQFDYIIILDTEGLQSPNQDDQEFDKKIALFVLSISDIILVNVKGDITKEFRSLVEMCIYTLGQMKSFTSSKQITWCFNQNNDVNNYAPFLAQLQSIVTSLSTEFSNQKEEDEVIDYTEILGITQANIKILGFASTEKLWRKNESDGIYADWRQLIINGTFSEEAYEYGIRVIKAYVDKFGRGDDQGRQMENLKYFIQKIETTWQSISSLPDLIEFSQLIYHQQNQFMRQQFNEIMNNYVFPKQNDFIQNIQESIQQNNLKLSLEALTEIEKQQINNMNGQFDQIRKEFIEKLTTIKNEKKISKKVFTRYVNMVKDRIKSEISACQLIIYNEIKTQETNLQKKKGFILIDRFIQELLKKEEELQKYKKNEKKIKMKFNEIWAKILNEHIKQQEEMFKECCDKQLEVIQKEFQKYILKTNNEPFYKQKYHQKLIKKAPEKGDFLTSLEIFSPELQTQQFMVVEKSNKNYQYYENFCQSIAKKIAKLNEKYVLQINNFYSYKIELKWITKNSFNNYIKTDLNQDIKQYYNIEKKKGKQAIKFFLEQFTIFGYQIDEKYIDQIVNNLNSWFGSDISQQLIKCFQPNQRLYYNDTQYEISINFINQNCKGLAKIVQKKDYTISKFDNLNNLIKSYNQDDNFLLEKQQEIIVNENFYSYNIFNYIQNQKDNYQHQNQFKNNIAKVVQDLMNENNNEGWNKMYGEIHQMILDEIIDINKNAILQENENVKVNKYSNSLIKRIMQKIEVQIKEFNMQFSDFGVILNDLGERCLFYYAIFTVWRILCFGLYQSIESNIKELKDQTDEQYIKFKADIQQNKKEQSKIRGQTQAQDIINQATQRCYQQYCKEAEQIIAIQSKESSFDLMKKLDKEILERSDKNITDEQIISYIRNQCAYIGKYVKDKITNIKSEIQIKLTNKLRQDLKSHLQKVDANTKNLHDFVTYDLKAQDYFKQLNNPDEAPELLYKIVQSCLQGQVQQNLLDQIKEDKRDAFQTQDFHIFDFSLCVPIQKSDAEIQILLDFVKAFEKKIKDAISSLDTMQIEFEKLKVQADLDALQLKQIGCLEFCPICKRKCDQEIDDNNHQHQCRNGHQLRGMSGVLIGCHPSLYTCEEIQDDFFISELETQNIKKWKEIKQIYNTWLFSCLTKDELNLQKEKFMKIWNNNIGQMICKKLTEEIGKDIFYVPKQEVELGANSGNQKTAHYILMLDDSGSMYGRPFESAKQGLVAFLFEIQKNPNSRVTIIIFNSSARCALDYQIPNAQAQQSQIIYQGGGTNFNAAFLLACEKISQNKEFDKFDSHSIFFYTDGGDGYPRQALEKFKQITPEKKQKIELIACSEEQSPITLIKVVEFFKSNFGFAKLQASMQPQQIASVWIEEVSKLTHQIKNC</sequence>
<dbReference type="GO" id="GO:0005525">
    <property type="term" value="F:GTP binding"/>
    <property type="evidence" value="ECO:0007669"/>
    <property type="project" value="InterPro"/>
</dbReference>
<evidence type="ECO:0000313" key="4">
    <source>
        <dbReference type="EMBL" id="CAD8170642.1"/>
    </source>
</evidence>
<protein>
    <recommendedName>
        <fullName evidence="6">VLIG-type G domain-containing protein</fullName>
    </recommendedName>
</protein>
<dbReference type="Pfam" id="PF13519">
    <property type="entry name" value="VWA_2"/>
    <property type="match status" value="1"/>
</dbReference>
<dbReference type="Proteomes" id="UP000689195">
    <property type="component" value="Unassembled WGS sequence"/>
</dbReference>
<gene>
    <name evidence="4" type="ORF">PPENT_87.1.T0530161</name>
</gene>
<organism evidence="4 5">
    <name type="scientific">Paramecium pentaurelia</name>
    <dbReference type="NCBI Taxonomy" id="43138"/>
    <lineage>
        <taxon>Eukaryota</taxon>
        <taxon>Sar</taxon>
        <taxon>Alveolata</taxon>
        <taxon>Ciliophora</taxon>
        <taxon>Intramacronucleata</taxon>
        <taxon>Oligohymenophorea</taxon>
        <taxon>Peniculida</taxon>
        <taxon>Parameciidae</taxon>
        <taxon>Paramecium</taxon>
    </lineage>
</organism>
<dbReference type="InterPro" id="IPR052986">
    <property type="entry name" value="VLIG_GTPase"/>
</dbReference>
<evidence type="ECO:0000313" key="5">
    <source>
        <dbReference type="Proteomes" id="UP000689195"/>
    </source>
</evidence>
<dbReference type="PANTHER" id="PTHR14819">
    <property type="entry name" value="GTP-BINDING"/>
    <property type="match status" value="1"/>
</dbReference>
<reference evidence="4" key="1">
    <citation type="submission" date="2021-01" db="EMBL/GenBank/DDBJ databases">
        <authorList>
            <consortium name="Genoscope - CEA"/>
            <person name="William W."/>
        </authorList>
    </citation>
    <scope>NUCLEOTIDE SEQUENCE</scope>
</reference>
<feature type="coiled-coil region" evidence="1">
    <location>
        <begin position="1700"/>
        <end position="1727"/>
    </location>
</feature>
<accession>A0A8S1V472</accession>
<dbReference type="PANTHER" id="PTHR14819:SF25">
    <property type="entry name" value="CHROMOSOME UNDETERMINED SCAFFOLD_52, WHOLE GENOME SHOTGUN SEQUENCE"/>
    <property type="match status" value="1"/>
</dbReference>
<evidence type="ECO:0008006" key="6">
    <source>
        <dbReference type="Google" id="ProtNLM"/>
    </source>
</evidence>
<comment type="caution">
    <text evidence="4">The sequence shown here is derived from an EMBL/GenBank/DDBJ whole genome shotgun (WGS) entry which is preliminary data.</text>
</comment>
<dbReference type="EMBL" id="CAJJDO010000053">
    <property type="protein sequence ID" value="CAD8170642.1"/>
    <property type="molecule type" value="Genomic_DNA"/>
</dbReference>
<dbReference type="SMART" id="SM00327">
    <property type="entry name" value="VWA"/>
    <property type="match status" value="1"/>
</dbReference>
<dbReference type="InterPro" id="IPR002035">
    <property type="entry name" value="VWF_A"/>
</dbReference>
<name>A0A8S1V472_9CILI</name>
<feature type="domain" description="VWFA" evidence="2">
    <location>
        <begin position="2546"/>
        <end position="2728"/>
    </location>
</feature>
<feature type="domain" description="VLIG-type G" evidence="3">
    <location>
        <begin position="1298"/>
        <end position="1555"/>
    </location>
</feature>
<keyword evidence="1" id="KW-0175">Coiled coil</keyword>
<dbReference type="PROSITE" id="PS51717">
    <property type="entry name" value="G_VLIG"/>
    <property type="match status" value="1"/>
</dbReference>
<proteinExistence type="predicted"/>
<dbReference type="OrthoDB" id="310103at2759"/>
<keyword evidence="5" id="KW-1185">Reference proteome</keyword>
<feature type="coiled-coil region" evidence="1">
    <location>
        <begin position="1165"/>
        <end position="1215"/>
    </location>
</feature>
<dbReference type="PROSITE" id="PS50234">
    <property type="entry name" value="VWFA"/>
    <property type="match status" value="1"/>
</dbReference>
<dbReference type="CDD" id="cd00198">
    <property type="entry name" value="vWFA"/>
    <property type="match status" value="1"/>
</dbReference>
<dbReference type="InterPro" id="IPR030383">
    <property type="entry name" value="G_VLIG_dom"/>
</dbReference>
<feature type="coiled-coil region" evidence="1">
    <location>
        <begin position="397"/>
        <end position="424"/>
    </location>
</feature>